<organism evidence="2 3">
    <name type="scientific">Cardiocondyla obscurior</name>
    <dbReference type="NCBI Taxonomy" id="286306"/>
    <lineage>
        <taxon>Eukaryota</taxon>
        <taxon>Metazoa</taxon>
        <taxon>Ecdysozoa</taxon>
        <taxon>Arthropoda</taxon>
        <taxon>Hexapoda</taxon>
        <taxon>Insecta</taxon>
        <taxon>Pterygota</taxon>
        <taxon>Neoptera</taxon>
        <taxon>Endopterygota</taxon>
        <taxon>Hymenoptera</taxon>
        <taxon>Apocrita</taxon>
        <taxon>Aculeata</taxon>
        <taxon>Formicoidea</taxon>
        <taxon>Formicidae</taxon>
        <taxon>Myrmicinae</taxon>
        <taxon>Cardiocondyla</taxon>
    </lineage>
</organism>
<comment type="caution">
    <text evidence="2">The sequence shown here is derived from an EMBL/GenBank/DDBJ whole genome shotgun (WGS) entry which is preliminary data.</text>
</comment>
<evidence type="ECO:0000313" key="2">
    <source>
        <dbReference type="EMBL" id="KAL0128006.1"/>
    </source>
</evidence>
<dbReference type="EMBL" id="JADYXP020000003">
    <property type="protein sequence ID" value="KAL0128006.1"/>
    <property type="molecule type" value="Genomic_DNA"/>
</dbReference>
<evidence type="ECO:0000256" key="1">
    <source>
        <dbReference type="SAM" id="MobiDB-lite"/>
    </source>
</evidence>
<feature type="region of interest" description="Disordered" evidence="1">
    <location>
        <begin position="73"/>
        <end position="93"/>
    </location>
</feature>
<gene>
    <name evidence="2" type="ORF">PUN28_003329</name>
</gene>
<sequence length="123" mass="13443">MTHLIPSRDPARSFVLWTYSEKHEYDNKACARTRTINIGSDERIDATTPRVEAASAGQLARLVRDLGVRFGATTPLPRGPAQPGQHDQPFASGTASWSTLRAGITLASFCNRVKADGSQQRPH</sequence>
<protein>
    <submittedName>
        <fullName evidence="2">Uncharacterized protein</fullName>
    </submittedName>
</protein>
<evidence type="ECO:0000313" key="3">
    <source>
        <dbReference type="Proteomes" id="UP001430953"/>
    </source>
</evidence>
<reference evidence="2 3" key="1">
    <citation type="submission" date="2023-03" db="EMBL/GenBank/DDBJ databases">
        <title>High recombination rates correlate with genetic variation in Cardiocondyla obscurior ants.</title>
        <authorList>
            <person name="Errbii M."/>
        </authorList>
    </citation>
    <scope>NUCLEOTIDE SEQUENCE [LARGE SCALE GENOMIC DNA]</scope>
    <source>
        <strain evidence="2">Alpha-2009</strain>
        <tissue evidence="2">Whole body</tissue>
    </source>
</reference>
<keyword evidence="3" id="KW-1185">Reference proteome</keyword>
<dbReference type="Proteomes" id="UP001430953">
    <property type="component" value="Unassembled WGS sequence"/>
</dbReference>
<dbReference type="AlphaFoldDB" id="A0AAW2GLG6"/>
<proteinExistence type="predicted"/>
<name>A0AAW2GLG6_9HYME</name>
<accession>A0AAW2GLG6</accession>